<reference evidence="7" key="2">
    <citation type="submission" date="2009-11" db="EMBL/GenBank/DDBJ databases">
        <title>The Genome Sequence of Allomyces macrogynus strain ATCC 38327.</title>
        <authorList>
            <consortium name="The Broad Institute Genome Sequencing Platform"/>
            <person name="Russ C."/>
            <person name="Cuomo C."/>
            <person name="Shea T."/>
            <person name="Young S.K."/>
            <person name="Zeng Q."/>
            <person name="Koehrsen M."/>
            <person name="Haas B."/>
            <person name="Borodovsky M."/>
            <person name="Guigo R."/>
            <person name="Alvarado L."/>
            <person name="Berlin A."/>
            <person name="Borenstein D."/>
            <person name="Chen Z."/>
            <person name="Engels R."/>
            <person name="Freedman E."/>
            <person name="Gellesch M."/>
            <person name="Goldberg J."/>
            <person name="Griggs A."/>
            <person name="Gujja S."/>
            <person name="Heiman D."/>
            <person name="Hepburn T."/>
            <person name="Howarth C."/>
            <person name="Jen D."/>
            <person name="Larson L."/>
            <person name="Lewis B."/>
            <person name="Mehta T."/>
            <person name="Park D."/>
            <person name="Pearson M."/>
            <person name="Roberts A."/>
            <person name="Saif S."/>
            <person name="Shenoy N."/>
            <person name="Sisk P."/>
            <person name="Stolte C."/>
            <person name="Sykes S."/>
            <person name="Walk T."/>
            <person name="White J."/>
            <person name="Yandava C."/>
            <person name="Burger G."/>
            <person name="Gray M.W."/>
            <person name="Holland P.W.H."/>
            <person name="King N."/>
            <person name="Lang F.B.F."/>
            <person name="Roger A.J."/>
            <person name="Ruiz-Trillo I."/>
            <person name="Lander E."/>
            <person name="Nusbaum C."/>
        </authorList>
    </citation>
    <scope>NUCLEOTIDE SEQUENCE [LARGE SCALE GENOMIC DNA]</scope>
    <source>
        <strain evidence="7">ATCC 38327</strain>
    </source>
</reference>
<keyword evidence="2" id="KW-0547">Nucleotide-binding</keyword>
<dbReference type="PROSITE" id="PS51722">
    <property type="entry name" value="G_TR_2"/>
    <property type="match status" value="1"/>
</dbReference>
<dbReference type="GO" id="GO:0003746">
    <property type="term" value="F:translation elongation factor activity"/>
    <property type="evidence" value="ECO:0007669"/>
    <property type="project" value="TreeGrafter"/>
</dbReference>
<feature type="domain" description="Tr-type G" evidence="5">
    <location>
        <begin position="146"/>
        <end position="390"/>
    </location>
</feature>
<sequence>MFQQTSSPQRISRAGFLAQFCADEALPPEVEEGNVEYKLKLVNISDERFVHLVTQMKWRLAEGCGEALYEIGIADNGQLVGLSSADLAESLRTLEAMAAHLDADCSIVRQRQVLPRLLHGNADTDAEPRHVAEILVRKRVDNEDHFLEIRVAILGGSDAGKSTLLGVLTHSELDNGLGRARSRAFNHKHELESGRTSSLASDLVGFASDGRVVNYATTSVHTAQDIVEQSSKIVTLTDTCGLAKFLPTTIAGITARQPHFAMLMVNAAHWTEMTREHLGMLLVLRIPFFVVVTKVDCTPPDAIRNTLASLIAVLKGPGGRALPYICKNEDDIVAVLPHLAAPPATSHSPSLGAPTRGTGGVVPIFLVSSVTGDNIPLLTKFLNLLPQPPAADLAELAVAETEFQVQDVYDVPSVGTVVGGHVLAGSIATARAPRRPQPLFLGPFADGTFRRVVALSIHRFCRAVHYVRANQAATVALAYWPETGEDESTAVETSTQTLAPVPPTDLRRGMVLVGSRAQATAAWTIDVELHLLYHASALTRDQTTVIYCGSVRAAAKVDWIDGDGLRTGDRSTVRFRFVNHPEWVRPGMTLLAREGRAGKMKCVGTVLRVGGEVEIGEPAPSPLMSPAGLSVTRRARRASQSPPAGGGGGEPGQRRRKRSNASSPLAARAPPSPSPSPSPSPAES</sequence>
<evidence type="ECO:0000313" key="7">
    <source>
        <dbReference type="Proteomes" id="UP000054350"/>
    </source>
</evidence>
<organism evidence="6 7">
    <name type="scientific">Allomyces macrogynus (strain ATCC 38327)</name>
    <name type="common">Allomyces javanicus var. macrogynus</name>
    <dbReference type="NCBI Taxonomy" id="578462"/>
    <lineage>
        <taxon>Eukaryota</taxon>
        <taxon>Fungi</taxon>
        <taxon>Fungi incertae sedis</taxon>
        <taxon>Blastocladiomycota</taxon>
        <taxon>Blastocladiomycetes</taxon>
        <taxon>Blastocladiales</taxon>
        <taxon>Blastocladiaceae</taxon>
        <taxon>Allomyces</taxon>
    </lineage>
</organism>
<dbReference type="eggNOG" id="KOG1143">
    <property type="taxonomic scope" value="Eukaryota"/>
</dbReference>
<protein>
    <recommendedName>
        <fullName evidence="5">Tr-type G domain-containing protein</fullName>
    </recommendedName>
</protein>
<name>A0A0L0SJ90_ALLM3</name>
<dbReference type="InterPro" id="IPR009001">
    <property type="entry name" value="Transl_elong_EF1A/Init_IF2_C"/>
</dbReference>
<keyword evidence="7" id="KW-1185">Reference proteome</keyword>
<feature type="compositionally biased region" description="Low complexity" evidence="4">
    <location>
        <begin position="660"/>
        <end position="669"/>
    </location>
</feature>
<feature type="compositionally biased region" description="Pro residues" evidence="4">
    <location>
        <begin position="670"/>
        <end position="684"/>
    </location>
</feature>
<accession>A0A0L0SJ90</accession>
<gene>
    <name evidence="6" type="ORF">AMAG_07708</name>
</gene>
<dbReference type="STRING" id="578462.A0A0L0SJ90"/>
<dbReference type="SUPFAM" id="SSF50447">
    <property type="entry name" value="Translation proteins"/>
    <property type="match status" value="1"/>
</dbReference>
<proteinExistence type="inferred from homology"/>
<comment type="similarity">
    <text evidence="1">Belongs to the TRAFAC class translation factor GTPase superfamily. Classic translation factor GTPase family. EF-Tu/EF-1A subfamily.</text>
</comment>
<evidence type="ECO:0000259" key="5">
    <source>
        <dbReference type="PROSITE" id="PS51722"/>
    </source>
</evidence>
<evidence type="ECO:0000256" key="1">
    <source>
        <dbReference type="ARBA" id="ARBA00007249"/>
    </source>
</evidence>
<dbReference type="EMBL" id="GG745340">
    <property type="protein sequence ID" value="KNE62494.1"/>
    <property type="molecule type" value="Genomic_DNA"/>
</dbReference>
<dbReference type="OMA" id="ENMPMKI"/>
<dbReference type="AlphaFoldDB" id="A0A0L0SJ90"/>
<dbReference type="PANTHER" id="PTHR43721:SF9">
    <property type="entry name" value="GTP-BINDING PROTEIN 1"/>
    <property type="match status" value="1"/>
</dbReference>
<dbReference type="SUPFAM" id="SSF52540">
    <property type="entry name" value="P-loop containing nucleoside triphosphate hydrolases"/>
    <property type="match status" value="1"/>
</dbReference>
<evidence type="ECO:0000256" key="3">
    <source>
        <dbReference type="ARBA" id="ARBA00023134"/>
    </source>
</evidence>
<evidence type="ECO:0000313" key="6">
    <source>
        <dbReference type="EMBL" id="KNE62494.1"/>
    </source>
</evidence>
<dbReference type="Gene3D" id="3.40.50.300">
    <property type="entry name" value="P-loop containing nucleotide triphosphate hydrolases"/>
    <property type="match status" value="1"/>
</dbReference>
<dbReference type="GO" id="GO:0003924">
    <property type="term" value="F:GTPase activity"/>
    <property type="evidence" value="ECO:0007669"/>
    <property type="project" value="InterPro"/>
</dbReference>
<dbReference type="OrthoDB" id="248233at2759"/>
<dbReference type="InterPro" id="IPR009000">
    <property type="entry name" value="Transl_B-barrel_sf"/>
</dbReference>
<keyword evidence="3" id="KW-0342">GTP-binding</keyword>
<dbReference type="GO" id="GO:0005525">
    <property type="term" value="F:GTP binding"/>
    <property type="evidence" value="ECO:0007669"/>
    <property type="project" value="UniProtKB-KW"/>
</dbReference>
<dbReference type="Pfam" id="PF00009">
    <property type="entry name" value="GTP_EFTU"/>
    <property type="match status" value="1"/>
</dbReference>
<evidence type="ECO:0000256" key="2">
    <source>
        <dbReference type="ARBA" id="ARBA00022741"/>
    </source>
</evidence>
<evidence type="ECO:0000256" key="4">
    <source>
        <dbReference type="SAM" id="MobiDB-lite"/>
    </source>
</evidence>
<dbReference type="Gene3D" id="2.40.30.10">
    <property type="entry name" value="Translation factors"/>
    <property type="match status" value="1"/>
</dbReference>
<dbReference type="PANTHER" id="PTHR43721">
    <property type="entry name" value="ELONGATION FACTOR TU-RELATED"/>
    <property type="match status" value="1"/>
</dbReference>
<dbReference type="InterPro" id="IPR000795">
    <property type="entry name" value="T_Tr_GTP-bd_dom"/>
</dbReference>
<dbReference type="VEuPathDB" id="FungiDB:AMAG_07708"/>
<reference evidence="6 7" key="1">
    <citation type="submission" date="2009-11" db="EMBL/GenBank/DDBJ databases">
        <title>Annotation of Allomyces macrogynus ATCC 38327.</title>
        <authorList>
            <consortium name="The Broad Institute Genome Sequencing Platform"/>
            <person name="Russ C."/>
            <person name="Cuomo C."/>
            <person name="Burger G."/>
            <person name="Gray M.W."/>
            <person name="Holland P.W.H."/>
            <person name="King N."/>
            <person name="Lang F.B.F."/>
            <person name="Roger A.J."/>
            <person name="Ruiz-Trillo I."/>
            <person name="Young S.K."/>
            <person name="Zeng Q."/>
            <person name="Gargeya S."/>
            <person name="Fitzgerald M."/>
            <person name="Haas B."/>
            <person name="Abouelleil A."/>
            <person name="Alvarado L."/>
            <person name="Arachchi H.M."/>
            <person name="Berlin A."/>
            <person name="Chapman S.B."/>
            <person name="Gearin G."/>
            <person name="Goldberg J."/>
            <person name="Griggs A."/>
            <person name="Gujja S."/>
            <person name="Hansen M."/>
            <person name="Heiman D."/>
            <person name="Howarth C."/>
            <person name="Larimer J."/>
            <person name="Lui A."/>
            <person name="MacDonald P.J.P."/>
            <person name="McCowen C."/>
            <person name="Montmayeur A."/>
            <person name="Murphy C."/>
            <person name="Neiman D."/>
            <person name="Pearson M."/>
            <person name="Priest M."/>
            <person name="Roberts A."/>
            <person name="Saif S."/>
            <person name="Shea T."/>
            <person name="Sisk P."/>
            <person name="Stolte C."/>
            <person name="Sykes S."/>
            <person name="Wortman J."/>
            <person name="Nusbaum C."/>
            <person name="Birren B."/>
        </authorList>
    </citation>
    <scope>NUCLEOTIDE SEQUENCE [LARGE SCALE GENOMIC DNA]</scope>
    <source>
        <strain evidence="6 7">ATCC 38327</strain>
    </source>
</reference>
<feature type="region of interest" description="Disordered" evidence="4">
    <location>
        <begin position="615"/>
        <end position="684"/>
    </location>
</feature>
<dbReference type="InterPro" id="IPR027417">
    <property type="entry name" value="P-loop_NTPase"/>
</dbReference>
<dbReference type="InterPro" id="IPR050055">
    <property type="entry name" value="EF-Tu_GTPase"/>
</dbReference>
<dbReference type="SUPFAM" id="SSF50465">
    <property type="entry name" value="EF-Tu/eEF-1alpha/eIF2-gamma C-terminal domain"/>
    <property type="match status" value="1"/>
</dbReference>
<dbReference type="Proteomes" id="UP000054350">
    <property type="component" value="Unassembled WGS sequence"/>
</dbReference>